<organism evidence="1 2">
    <name type="scientific">Cryobacterium levicorallinum</name>
    <dbReference type="NCBI Taxonomy" id="995038"/>
    <lineage>
        <taxon>Bacteria</taxon>
        <taxon>Bacillati</taxon>
        <taxon>Actinomycetota</taxon>
        <taxon>Actinomycetes</taxon>
        <taxon>Micrococcales</taxon>
        <taxon>Microbacteriaceae</taxon>
        <taxon>Cryobacterium</taxon>
    </lineage>
</organism>
<reference evidence="1 2" key="1">
    <citation type="submission" date="2016-10" db="EMBL/GenBank/DDBJ databases">
        <authorList>
            <person name="Varghese N."/>
            <person name="Submissions S."/>
        </authorList>
    </citation>
    <scope>NUCLEOTIDE SEQUENCE [LARGE SCALE GENOMIC DNA]</scope>
    <source>
        <strain evidence="1 2">GMCC 1.11211</strain>
    </source>
</reference>
<keyword evidence="2" id="KW-1185">Reference proteome</keyword>
<sequence length="78" mass="8600">MTMLHTPRNLIDLTRLITLGQHAIRFLSDTEVHDAWREAASNCSKVPDALVGAVTTISTATSSVAWACSKTIAAWRRY</sequence>
<accession>A0ABY1ECG7</accession>
<dbReference type="EMBL" id="FOPW01000005">
    <property type="protein sequence ID" value="SFH43432.1"/>
    <property type="molecule type" value="Genomic_DNA"/>
</dbReference>
<dbReference type="Proteomes" id="UP000199681">
    <property type="component" value="Unassembled WGS sequence"/>
</dbReference>
<proteinExistence type="predicted"/>
<name>A0ABY1ECG7_9MICO</name>
<protein>
    <submittedName>
        <fullName evidence="1">Uncharacterized protein</fullName>
    </submittedName>
</protein>
<evidence type="ECO:0000313" key="1">
    <source>
        <dbReference type="EMBL" id="SFH43432.1"/>
    </source>
</evidence>
<comment type="caution">
    <text evidence="1">The sequence shown here is derived from an EMBL/GenBank/DDBJ whole genome shotgun (WGS) entry which is preliminary data.</text>
</comment>
<gene>
    <name evidence="1" type="ORF">SAMN05216274_10587</name>
</gene>
<evidence type="ECO:0000313" key="2">
    <source>
        <dbReference type="Proteomes" id="UP000199681"/>
    </source>
</evidence>